<dbReference type="GO" id="GO:0008146">
    <property type="term" value="F:sulfotransferase activity"/>
    <property type="evidence" value="ECO:0007669"/>
    <property type="project" value="TreeGrafter"/>
</dbReference>
<dbReference type="InterPro" id="IPR045886">
    <property type="entry name" value="ThiF/MoeB/HesA"/>
</dbReference>
<dbReference type="OrthoDB" id="9804286at2"/>
<name>A0A223EHK5_9BACI</name>
<organism evidence="3 4">
    <name type="scientific">Peribacillus simplex NBRC 15720 = DSM 1321</name>
    <dbReference type="NCBI Taxonomy" id="1349754"/>
    <lineage>
        <taxon>Bacteria</taxon>
        <taxon>Bacillati</taxon>
        <taxon>Bacillota</taxon>
        <taxon>Bacilli</taxon>
        <taxon>Bacillales</taxon>
        <taxon>Bacillaceae</taxon>
        <taxon>Peribacillus</taxon>
    </lineage>
</organism>
<sequence>MKERFSRQTLFVPIGEGGQLKIMKKHVLLLGAGALGSANAEALTRAGVGKLTIVDRDYVETSNLQRQQMYTERDVDEKLPKAEAAKRHLFDINHEVEVNAIIMDATAQNLEQLLGDVDLILDATDNFETRMIINDLSQKLHIPWIYGACVGSVGMTMTILPEQTPCLHCLLKAIPIQGMTCDTGGIISPAVTMVVAHQTAEALKILVEDWESVRPALVTFDLWRNQYQTVKLTKAKKKDCLSCGEQRTYPFLTMENATKTAVLCGRDTVQVRPPKPLELQLDKLAKDLNGSGYLVKFNPFLLSCEKAGERIVIFKDGRALIHGTKDMVHAKATYQRILG</sequence>
<dbReference type="PANTHER" id="PTHR10953:SF102">
    <property type="entry name" value="ADENYLYLTRANSFERASE AND SULFURTRANSFERASE MOCS3"/>
    <property type="match status" value="1"/>
</dbReference>
<dbReference type="Proteomes" id="UP000214618">
    <property type="component" value="Chromosome"/>
</dbReference>
<dbReference type="SUPFAM" id="SSF69572">
    <property type="entry name" value="Activating enzymes of the ubiquitin-like proteins"/>
    <property type="match status" value="1"/>
</dbReference>
<dbReference type="Pfam" id="PF00899">
    <property type="entry name" value="ThiF"/>
    <property type="match status" value="1"/>
</dbReference>
<evidence type="ECO:0000313" key="3">
    <source>
        <dbReference type="EMBL" id="ASS94710.1"/>
    </source>
</evidence>
<dbReference type="NCBIfam" id="NF009123">
    <property type="entry name" value="PRK12475.1"/>
    <property type="match status" value="1"/>
</dbReference>
<dbReference type="EMBL" id="CP017704">
    <property type="protein sequence ID" value="ASS94710.1"/>
    <property type="molecule type" value="Genomic_DNA"/>
</dbReference>
<dbReference type="GO" id="GO:0004792">
    <property type="term" value="F:thiosulfate-cyanide sulfurtransferase activity"/>
    <property type="evidence" value="ECO:0007669"/>
    <property type="project" value="TreeGrafter"/>
</dbReference>
<dbReference type="InterPro" id="IPR035985">
    <property type="entry name" value="Ubiquitin-activating_enz"/>
</dbReference>
<dbReference type="Gene3D" id="3.40.50.720">
    <property type="entry name" value="NAD(P)-binding Rossmann-like Domain"/>
    <property type="match status" value="1"/>
</dbReference>
<dbReference type="GO" id="GO:0016779">
    <property type="term" value="F:nucleotidyltransferase activity"/>
    <property type="evidence" value="ECO:0007669"/>
    <property type="project" value="TreeGrafter"/>
</dbReference>
<dbReference type="AlphaFoldDB" id="A0A223EHK5"/>
<proteinExistence type="inferred from homology"/>
<reference evidence="3 4" key="1">
    <citation type="submission" date="2016-10" db="EMBL/GenBank/DDBJ databases">
        <title>The whole genome sequencing and assembly of Bacillus simplex DSM 1321 strain.</title>
        <authorList>
            <person name="Park M.-K."/>
            <person name="Lee Y.-J."/>
            <person name="Yi H."/>
            <person name="Bahn Y.-S."/>
            <person name="Kim J.F."/>
            <person name="Lee D.-W."/>
        </authorList>
    </citation>
    <scope>NUCLEOTIDE SEQUENCE [LARGE SCALE GENOMIC DNA]</scope>
    <source>
        <strain evidence="3 4">DSM 1321</strain>
    </source>
</reference>
<accession>A0A223EHK5</accession>
<dbReference type="GO" id="GO:0008641">
    <property type="term" value="F:ubiquitin-like modifier activating enzyme activity"/>
    <property type="evidence" value="ECO:0007669"/>
    <property type="project" value="InterPro"/>
</dbReference>
<dbReference type="PANTHER" id="PTHR10953">
    <property type="entry name" value="UBIQUITIN-ACTIVATING ENZYME E1"/>
    <property type="match status" value="1"/>
</dbReference>
<evidence type="ECO:0000313" key="4">
    <source>
        <dbReference type="Proteomes" id="UP000214618"/>
    </source>
</evidence>
<gene>
    <name evidence="3" type="ORF">BS1321_12760</name>
</gene>
<dbReference type="InterPro" id="IPR000594">
    <property type="entry name" value="ThiF_NAD_FAD-bd"/>
</dbReference>
<dbReference type="GeneID" id="56473622"/>
<evidence type="ECO:0000256" key="1">
    <source>
        <dbReference type="ARBA" id="ARBA00009919"/>
    </source>
</evidence>
<dbReference type="CDD" id="cd00757">
    <property type="entry name" value="ThiF_MoeB_HesA_family"/>
    <property type="match status" value="1"/>
</dbReference>
<dbReference type="GO" id="GO:0005829">
    <property type="term" value="C:cytosol"/>
    <property type="evidence" value="ECO:0007669"/>
    <property type="project" value="TreeGrafter"/>
</dbReference>
<protein>
    <submittedName>
        <fullName evidence="3">Thiamine biosynthesis protein MoeB</fullName>
    </submittedName>
</protein>
<evidence type="ECO:0000259" key="2">
    <source>
        <dbReference type="Pfam" id="PF00899"/>
    </source>
</evidence>
<dbReference type="RefSeq" id="WP_063234201.1">
    <property type="nucleotide sequence ID" value="NZ_BCVO01000014.1"/>
</dbReference>
<comment type="similarity">
    <text evidence="1">Belongs to the HesA/MoeB/ThiF family.</text>
</comment>
<feature type="domain" description="THIF-type NAD/FAD binding fold" evidence="2">
    <location>
        <begin position="5"/>
        <end position="241"/>
    </location>
</feature>
<dbReference type="FunFam" id="3.40.50.720:FF:000080">
    <property type="entry name" value="Thiazole biosynthesis adenylyltransferase ThiF"/>
    <property type="match status" value="1"/>
</dbReference>